<dbReference type="AlphaFoldDB" id="A0AAV5MGP4"/>
<protein>
    <submittedName>
        <fullName evidence="1">Uncharacterized protein</fullName>
    </submittedName>
</protein>
<keyword evidence="2" id="KW-1185">Reference proteome</keyword>
<reference evidence="1 2" key="1">
    <citation type="journal article" date="2021" name="Commun. Biol.">
        <title>The genome of Shorea leprosula (Dipterocarpaceae) highlights the ecological relevance of drought in aseasonal tropical rainforests.</title>
        <authorList>
            <person name="Ng K.K.S."/>
            <person name="Kobayashi M.J."/>
            <person name="Fawcett J.A."/>
            <person name="Hatakeyama M."/>
            <person name="Paape T."/>
            <person name="Ng C.H."/>
            <person name="Ang C.C."/>
            <person name="Tnah L.H."/>
            <person name="Lee C.T."/>
            <person name="Nishiyama T."/>
            <person name="Sese J."/>
            <person name="O'Brien M.J."/>
            <person name="Copetti D."/>
            <person name="Mohd Noor M.I."/>
            <person name="Ong R.C."/>
            <person name="Putra M."/>
            <person name="Sireger I.Z."/>
            <person name="Indrioko S."/>
            <person name="Kosugi Y."/>
            <person name="Izuno A."/>
            <person name="Isagi Y."/>
            <person name="Lee S.L."/>
            <person name="Shimizu K.K."/>
        </authorList>
    </citation>
    <scope>NUCLEOTIDE SEQUENCE [LARGE SCALE GENOMIC DNA]</scope>
    <source>
        <strain evidence="1">214</strain>
    </source>
</reference>
<accession>A0AAV5MGP4</accession>
<evidence type="ECO:0000313" key="1">
    <source>
        <dbReference type="EMBL" id="GKV48965.1"/>
    </source>
</evidence>
<dbReference type="EMBL" id="BPVZ01000276">
    <property type="protein sequence ID" value="GKV48965.1"/>
    <property type="molecule type" value="Genomic_DNA"/>
</dbReference>
<proteinExistence type="predicted"/>
<gene>
    <name evidence="1" type="ORF">SLEP1_g55739</name>
</gene>
<dbReference type="Proteomes" id="UP001054252">
    <property type="component" value="Unassembled WGS sequence"/>
</dbReference>
<comment type="caution">
    <text evidence="1">The sequence shown here is derived from an EMBL/GenBank/DDBJ whole genome shotgun (WGS) entry which is preliminary data.</text>
</comment>
<evidence type="ECO:0000313" key="2">
    <source>
        <dbReference type="Proteomes" id="UP001054252"/>
    </source>
</evidence>
<name>A0AAV5MGP4_9ROSI</name>
<sequence>MELNRSIDPTVAGFETEPSACWVQIKPSTCRNPA</sequence>
<organism evidence="1 2">
    <name type="scientific">Rubroshorea leprosula</name>
    <dbReference type="NCBI Taxonomy" id="152421"/>
    <lineage>
        <taxon>Eukaryota</taxon>
        <taxon>Viridiplantae</taxon>
        <taxon>Streptophyta</taxon>
        <taxon>Embryophyta</taxon>
        <taxon>Tracheophyta</taxon>
        <taxon>Spermatophyta</taxon>
        <taxon>Magnoliopsida</taxon>
        <taxon>eudicotyledons</taxon>
        <taxon>Gunneridae</taxon>
        <taxon>Pentapetalae</taxon>
        <taxon>rosids</taxon>
        <taxon>malvids</taxon>
        <taxon>Malvales</taxon>
        <taxon>Dipterocarpaceae</taxon>
        <taxon>Rubroshorea</taxon>
    </lineage>
</organism>